<dbReference type="PANTHER" id="PTHR23327:SF42">
    <property type="entry name" value="LON PEPTIDASE N-TERMINAL DOMAIN AND RING FINGER PROTEIN C14F5.10C"/>
    <property type="match status" value="1"/>
</dbReference>
<keyword evidence="4" id="KW-0378">Hydrolase</keyword>
<dbReference type="PANTHER" id="PTHR23327">
    <property type="entry name" value="RING FINGER PROTEIN 127"/>
    <property type="match status" value="1"/>
</dbReference>
<dbReference type="GO" id="GO:0004386">
    <property type="term" value="F:helicase activity"/>
    <property type="evidence" value="ECO:0007669"/>
    <property type="project" value="UniProtKB-KW"/>
</dbReference>
<reference evidence="3" key="2">
    <citation type="submission" date="2024-04" db="EMBL/GenBank/DDBJ databases">
        <authorList>
            <person name="Chen Y."/>
            <person name="Shah S."/>
            <person name="Dougan E. K."/>
            <person name="Thang M."/>
            <person name="Chan C."/>
        </authorList>
    </citation>
    <scope>NUCLEOTIDE SEQUENCE [LARGE SCALE GENOMIC DNA]</scope>
</reference>
<keyword evidence="4" id="KW-0067">ATP-binding</keyword>
<evidence type="ECO:0000256" key="1">
    <source>
        <dbReference type="SAM" id="MobiDB-lite"/>
    </source>
</evidence>
<dbReference type="SUPFAM" id="SSF48452">
    <property type="entry name" value="TPR-like"/>
    <property type="match status" value="1"/>
</dbReference>
<dbReference type="Gene3D" id="1.25.40.10">
    <property type="entry name" value="Tetratricopeptide repeat domain"/>
    <property type="match status" value="1"/>
</dbReference>
<reference evidence="2" key="1">
    <citation type="submission" date="2022-10" db="EMBL/GenBank/DDBJ databases">
        <authorList>
            <person name="Chen Y."/>
            <person name="Dougan E. K."/>
            <person name="Chan C."/>
            <person name="Rhodes N."/>
            <person name="Thang M."/>
        </authorList>
    </citation>
    <scope>NUCLEOTIDE SEQUENCE</scope>
</reference>
<dbReference type="EMBL" id="CAMXCT010003495">
    <property type="protein sequence ID" value="CAI4004790.1"/>
    <property type="molecule type" value="Genomic_DNA"/>
</dbReference>
<protein>
    <submittedName>
        <fullName evidence="4">ATP-dependent RNA helicase A</fullName>
    </submittedName>
</protein>
<keyword evidence="5" id="KW-1185">Reference proteome</keyword>
<gene>
    <name evidence="2" type="ORF">C1SCF055_LOCUS30561</name>
</gene>
<accession>A0A9P1D6Q6</accession>
<dbReference type="EMBL" id="CAMXCT020003495">
    <property type="protein sequence ID" value="CAL1158165.1"/>
    <property type="molecule type" value="Genomic_DNA"/>
</dbReference>
<evidence type="ECO:0000313" key="5">
    <source>
        <dbReference type="Proteomes" id="UP001152797"/>
    </source>
</evidence>
<keyword evidence="4" id="KW-0347">Helicase</keyword>
<evidence type="ECO:0000313" key="2">
    <source>
        <dbReference type="EMBL" id="CAI4004790.1"/>
    </source>
</evidence>
<proteinExistence type="predicted"/>
<dbReference type="GO" id="GO:0061630">
    <property type="term" value="F:ubiquitin protein ligase activity"/>
    <property type="evidence" value="ECO:0007669"/>
    <property type="project" value="TreeGrafter"/>
</dbReference>
<dbReference type="InterPro" id="IPR011990">
    <property type="entry name" value="TPR-like_helical_dom_sf"/>
</dbReference>
<dbReference type="EMBL" id="CAMXCT030003495">
    <property type="protein sequence ID" value="CAL4792102.1"/>
    <property type="molecule type" value="Genomic_DNA"/>
</dbReference>
<dbReference type="OrthoDB" id="765884at2759"/>
<organism evidence="2">
    <name type="scientific">Cladocopium goreaui</name>
    <dbReference type="NCBI Taxonomy" id="2562237"/>
    <lineage>
        <taxon>Eukaryota</taxon>
        <taxon>Sar</taxon>
        <taxon>Alveolata</taxon>
        <taxon>Dinophyceae</taxon>
        <taxon>Suessiales</taxon>
        <taxon>Symbiodiniaceae</taxon>
        <taxon>Cladocopium</taxon>
    </lineage>
</organism>
<name>A0A9P1D6Q6_9DINO</name>
<feature type="region of interest" description="Disordered" evidence="1">
    <location>
        <begin position="1"/>
        <end position="48"/>
    </location>
</feature>
<evidence type="ECO:0000313" key="4">
    <source>
        <dbReference type="EMBL" id="CAL4792102.1"/>
    </source>
</evidence>
<feature type="compositionally biased region" description="Low complexity" evidence="1">
    <location>
        <begin position="1"/>
        <end position="38"/>
    </location>
</feature>
<keyword evidence="4" id="KW-0547">Nucleotide-binding</keyword>
<dbReference type="AlphaFoldDB" id="A0A9P1D6Q6"/>
<comment type="caution">
    <text evidence="2">The sequence shown here is derived from an EMBL/GenBank/DDBJ whole genome shotgun (WGS) entry which is preliminary data.</text>
</comment>
<evidence type="ECO:0000313" key="3">
    <source>
        <dbReference type="EMBL" id="CAL1158165.1"/>
    </source>
</evidence>
<sequence length="318" mass="33629">MGSSSASMAPASPEAEPTPELATPALAPACPAVPDAPEVTPDENEAEELVQLARPTLDSEVPSPNAAQSLDSRELECMQCESLLFEPTTLEDGFTVCRPCVKKRRLATPEPTGADVPWGGTAPALGFGSATNVILSDLLGRCPEAQTQAAEARQRGNRLFGDGKYLEACEAYSEAMSKSPDIVVLCNRSLARLKLEDTEAALADARLAVAKASICSGPAMLAKAWLRVGQALGQSSAACAAYALARGGAAASDLQELCSKMSRNDLQKVKDWLRDGRCPPIEDTLPALDKADKADKANPEFDEDWLRSQLECPLCLGL</sequence>
<dbReference type="Proteomes" id="UP001152797">
    <property type="component" value="Unassembled WGS sequence"/>
</dbReference>